<keyword evidence="4" id="KW-0238">DNA-binding</keyword>
<dbReference type="GO" id="GO:0005524">
    <property type="term" value="F:ATP binding"/>
    <property type="evidence" value="ECO:0007669"/>
    <property type="project" value="UniProtKB-KW"/>
</dbReference>
<gene>
    <name evidence="8" type="ORF">FDQ92_10340</name>
</gene>
<dbReference type="InterPro" id="IPR003018">
    <property type="entry name" value="GAF"/>
</dbReference>
<reference evidence="8 9" key="1">
    <citation type="submission" date="2019-05" db="EMBL/GenBank/DDBJ databases">
        <title>The Complete Genome Sequence of the n-alkane-degrading Desulfoglaeba alkanexedens ALDC reveals multiple alkylsuccinate synthase gene clusters.</title>
        <authorList>
            <person name="Callaghan A.V."/>
            <person name="Davidova I.A."/>
            <person name="Duncan K.E."/>
            <person name="Morris B."/>
            <person name="McInerney M.J."/>
        </authorList>
    </citation>
    <scope>NUCLEOTIDE SEQUENCE [LARGE SCALE GENOMIC DNA]</scope>
    <source>
        <strain evidence="8 9">ALDC</strain>
    </source>
</reference>
<dbReference type="Gene3D" id="1.10.10.60">
    <property type="entry name" value="Homeodomain-like"/>
    <property type="match status" value="1"/>
</dbReference>
<evidence type="ECO:0000259" key="7">
    <source>
        <dbReference type="PROSITE" id="PS50045"/>
    </source>
</evidence>
<dbReference type="Pfam" id="PF25601">
    <property type="entry name" value="AAA_lid_14"/>
    <property type="match status" value="1"/>
</dbReference>
<keyword evidence="2" id="KW-0067">ATP-binding</keyword>
<keyword evidence="6" id="KW-0804">Transcription</keyword>
<dbReference type="Pfam" id="PF02954">
    <property type="entry name" value="HTH_8"/>
    <property type="match status" value="1"/>
</dbReference>
<keyword evidence="9" id="KW-1185">Reference proteome</keyword>
<dbReference type="OrthoDB" id="9763792at2"/>
<evidence type="ECO:0000313" key="8">
    <source>
        <dbReference type="EMBL" id="QCQ22527.1"/>
    </source>
</evidence>
<dbReference type="InterPro" id="IPR025944">
    <property type="entry name" value="Sigma_54_int_dom_CS"/>
</dbReference>
<dbReference type="RefSeq" id="WP_137424772.1">
    <property type="nucleotide sequence ID" value="NZ_CP040098.1"/>
</dbReference>
<dbReference type="InterPro" id="IPR025662">
    <property type="entry name" value="Sigma_54_int_dom_ATP-bd_1"/>
</dbReference>
<dbReference type="FunFam" id="3.40.50.300:FF:000006">
    <property type="entry name" value="DNA-binding transcriptional regulator NtrC"/>
    <property type="match status" value="1"/>
</dbReference>
<dbReference type="FunFam" id="1.10.8.60:FF:000014">
    <property type="entry name" value="DNA-binding transcriptional regulator NtrC"/>
    <property type="match status" value="1"/>
</dbReference>
<dbReference type="InterPro" id="IPR002197">
    <property type="entry name" value="HTH_Fis"/>
</dbReference>
<protein>
    <submittedName>
        <fullName evidence="8">GAF domain-containing protein</fullName>
    </submittedName>
</protein>
<dbReference type="PROSITE" id="PS50045">
    <property type="entry name" value="SIGMA54_INTERACT_4"/>
    <property type="match status" value="1"/>
</dbReference>
<dbReference type="PANTHER" id="PTHR32071">
    <property type="entry name" value="TRANSCRIPTIONAL REGULATORY PROTEIN"/>
    <property type="match status" value="1"/>
</dbReference>
<evidence type="ECO:0000256" key="3">
    <source>
        <dbReference type="ARBA" id="ARBA00023015"/>
    </source>
</evidence>
<dbReference type="InterPro" id="IPR009057">
    <property type="entry name" value="Homeodomain-like_sf"/>
</dbReference>
<dbReference type="PROSITE" id="PS00675">
    <property type="entry name" value="SIGMA54_INTERACT_1"/>
    <property type="match status" value="1"/>
</dbReference>
<keyword evidence="3" id="KW-0805">Transcription regulation</keyword>
<evidence type="ECO:0000256" key="6">
    <source>
        <dbReference type="ARBA" id="ARBA00023163"/>
    </source>
</evidence>
<dbReference type="SMART" id="SM00065">
    <property type="entry name" value="GAF"/>
    <property type="match status" value="1"/>
</dbReference>
<dbReference type="CDD" id="cd00009">
    <property type="entry name" value="AAA"/>
    <property type="match status" value="1"/>
</dbReference>
<dbReference type="InterPro" id="IPR027417">
    <property type="entry name" value="P-loop_NTPase"/>
</dbReference>
<dbReference type="SUPFAM" id="SSF46689">
    <property type="entry name" value="Homeodomain-like"/>
    <property type="match status" value="1"/>
</dbReference>
<dbReference type="GO" id="GO:0043565">
    <property type="term" value="F:sequence-specific DNA binding"/>
    <property type="evidence" value="ECO:0007669"/>
    <property type="project" value="InterPro"/>
</dbReference>
<evidence type="ECO:0000256" key="2">
    <source>
        <dbReference type="ARBA" id="ARBA00022840"/>
    </source>
</evidence>
<feature type="domain" description="Sigma-54 factor interaction" evidence="7">
    <location>
        <begin position="191"/>
        <end position="420"/>
    </location>
</feature>
<dbReference type="Gene3D" id="1.10.8.60">
    <property type="match status" value="1"/>
</dbReference>
<dbReference type="Proteomes" id="UP000298602">
    <property type="component" value="Chromosome"/>
</dbReference>
<keyword evidence="5" id="KW-0010">Activator</keyword>
<dbReference type="PRINTS" id="PR01590">
    <property type="entry name" value="HTHFIS"/>
</dbReference>
<dbReference type="Gene3D" id="3.40.50.300">
    <property type="entry name" value="P-loop containing nucleotide triphosphate hydrolases"/>
    <property type="match status" value="1"/>
</dbReference>
<proteinExistence type="predicted"/>
<dbReference type="InterPro" id="IPR029016">
    <property type="entry name" value="GAF-like_dom_sf"/>
</dbReference>
<dbReference type="PROSITE" id="PS00688">
    <property type="entry name" value="SIGMA54_INTERACT_3"/>
    <property type="match status" value="1"/>
</dbReference>
<keyword evidence="1" id="KW-0547">Nucleotide-binding</keyword>
<dbReference type="SUPFAM" id="SSF52540">
    <property type="entry name" value="P-loop containing nucleoside triphosphate hydrolases"/>
    <property type="match status" value="1"/>
</dbReference>
<evidence type="ECO:0000256" key="5">
    <source>
        <dbReference type="ARBA" id="ARBA00023159"/>
    </source>
</evidence>
<dbReference type="SUPFAM" id="SSF55781">
    <property type="entry name" value="GAF domain-like"/>
    <property type="match status" value="1"/>
</dbReference>
<dbReference type="AlphaFoldDB" id="A0A4P8L3J9"/>
<evidence type="ECO:0000256" key="1">
    <source>
        <dbReference type="ARBA" id="ARBA00022741"/>
    </source>
</evidence>
<evidence type="ECO:0000313" key="9">
    <source>
        <dbReference type="Proteomes" id="UP000298602"/>
    </source>
</evidence>
<dbReference type="GO" id="GO:0006355">
    <property type="term" value="P:regulation of DNA-templated transcription"/>
    <property type="evidence" value="ECO:0007669"/>
    <property type="project" value="InterPro"/>
</dbReference>
<dbReference type="Pfam" id="PF00158">
    <property type="entry name" value="Sigma54_activat"/>
    <property type="match status" value="1"/>
</dbReference>
<accession>A0A4P8L3J9</accession>
<dbReference type="InterPro" id="IPR058031">
    <property type="entry name" value="AAA_lid_NorR"/>
</dbReference>
<dbReference type="EMBL" id="CP040098">
    <property type="protein sequence ID" value="QCQ22527.1"/>
    <property type="molecule type" value="Genomic_DNA"/>
</dbReference>
<dbReference type="InterPro" id="IPR003593">
    <property type="entry name" value="AAA+_ATPase"/>
</dbReference>
<dbReference type="KEGG" id="dax:FDQ92_10340"/>
<sequence>MIEKYSHAELAALHEIARVLSRPDELKDQLQSVLDILSGRLGMERGMISILDLKTGEAWLDVARGVDVEVGKISYRPGEGITGKVAQTGRPMAIADLGKEAHFLDRTGARKALNRRELTFLCVPIFYQGRVVGVLSADKLSRTVEDLDREIELLSAVAELAGKVVHFRAVEEENRRLRRILAEARRPKTSIIGRSKGIQEVLRLIDQVADTNTTVLIHGETGTGKELVARAIHENSRRSKGPLIRVNCAAMPDSLLESELFGHERGAFTGAVTRRRGRFEEAQAGTIFLDEVGELSPVAQAKLLRVLQEREFQPLGSSRTVKVDVRVVAATNKDLEAEVARGGFRSDLYYRLNVFPIFLPPLRERGPDILLLADFFVLKYAREFGKPVARISTPAIDLLMAYHWPGNVRELENCIERAVLLASGDAIEARQLPPTLQMKPAELQEGVRGKLDVLVSAFERDLITEALKDARGNQAQAARLLGSTKRIIQYKVKKYCIDPVRFRSRDRS</sequence>
<reference evidence="8 9" key="2">
    <citation type="submission" date="2019-05" db="EMBL/GenBank/DDBJ databases">
        <authorList>
            <person name="Suflita J.M."/>
            <person name="Marks C.R."/>
        </authorList>
    </citation>
    <scope>NUCLEOTIDE SEQUENCE [LARGE SCALE GENOMIC DNA]</scope>
    <source>
        <strain evidence="8 9">ALDC</strain>
    </source>
</reference>
<dbReference type="PANTHER" id="PTHR32071:SF117">
    <property type="entry name" value="PTS-DEPENDENT DIHYDROXYACETONE KINASE OPERON REGULATORY PROTEIN-RELATED"/>
    <property type="match status" value="1"/>
</dbReference>
<dbReference type="Gene3D" id="3.30.450.40">
    <property type="match status" value="1"/>
</dbReference>
<evidence type="ECO:0000256" key="4">
    <source>
        <dbReference type="ARBA" id="ARBA00023125"/>
    </source>
</evidence>
<dbReference type="InterPro" id="IPR002078">
    <property type="entry name" value="Sigma_54_int"/>
</dbReference>
<dbReference type="SMART" id="SM00382">
    <property type="entry name" value="AAA"/>
    <property type="match status" value="1"/>
</dbReference>
<dbReference type="Pfam" id="PF01590">
    <property type="entry name" value="GAF"/>
    <property type="match status" value="1"/>
</dbReference>
<name>A0A4P8L3J9_9BACT</name>
<organism evidence="8 9">
    <name type="scientific">Desulfoglaeba alkanexedens ALDC</name>
    <dbReference type="NCBI Taxonomy" id="980445"/>
    <lineage>
        <taxon>Bacteria</taxon>
        <taxon>Pseudomonadati</taxon>
        <taxon>Thermodesulfobacteriota</taxon>
        <taxon>Syntrophobacteria</taxon>
        <taxon>Syntrophobacterales</taxon>
        <taxon>Syntrophobacteraceae</taxon>
        <taxon>Desulfoglaeba</taxon>
    </lineage>
</organism>